<dbReference type="Pfam" id="PF17273">
    <property type="entry name" value="DUF5338"/>
    <property type="match status" value="1"/>
</dbReference>
<dbReference type="Proteomes" id="UP001162261">
    <property type="component" value="Unassembled WGS sequence"/>
</dbReference>
<dbReference type="AlphaFoldDB" id="A0AA42XH56"/>
<sequence>MAKSGKSLSERIAERAQKKKQPGRAGKNRAAFLAVRDEVRQALDDGWPVKDVWETLYEEGAIAFRYDAFIGYVKKLIRQPATVTLPVPVVQEAPARPATPAKTPAAKPKPTPAPTTPAPVVTKPSTPASFSFDSTPRKEDLL</sequence>
<feature type="compositionally biased region" description="Low complexity" evidence="1">
    <location>
        <begin position="94"/>
        <end position="106"/>
    </location>
</feature>
<evidence type="ECO:0000313" key="3">
    <source>
        <dbReference type="Proteomes" id="UP001162261"/>
    </source>
</evidence>
<dbReference type="RefSeq" id="WP_034593984.1">
    <property type="nucleotide sequence ID" value="NZ_CP059080.1"/>
</dbReference>
<feature type="region of interest" description="Disordered" evidence="1">
    <location>
        <begin position="94"/>
        <end position="142"/>
    </location>
</feature>
<organism evidence="2 3">
    <name type="scientific">Acinetobacter johnsonii</name>
    <dbReference type="NCBI Taxonomy" id="40214"/>
    <lineage>
        <taxon>Bacteria</taxon>
        <taxon>Pseudomonadati</taxon>
        <taxon>Pseudomonadota</taxon>
        <taxon>Gammaproteobacteria</taxon>
        <taxon>Moraxellales</taxon>
        <taxon>Moraxellaceae</taxon>
        <taxon>Acinetobacter</taxon>
    </lineage>
</organism>
<comment type="caution">
    <text evidence="2">The sequence shown here is derived from an EMBL/GenBank/DDBJ whole genome shotgun (WGS) entry which is preliminary data.</text>
</comment>
<feature type="region of interest" description="Disordered" evidence="1">
    <location>
        <begin position="1"/>
        <end position="29"/>
    </location>
</feature>
<feature type="compositionally biased region" description="Pro residues" evidence="1">
    <location>
        <begin position="107"/>
        <end position="117"/>
    </location>
</feature>
<accession>A0AA42XH56</accession>
<gene>
    <name evidence="2" type="ORF">N5J46_15390</name>
</gene>
<name>A0AA42XH56_ACIJO</name>
<reference evidence="2" key="1">
    <citation type="submission" date="2022-09" db="EMBL/GenBank/DDBJ databases">
        <title>Intensive care unit water sources are persistently colonized with multi-drug resistant bacteria and are the site of extensive horizontal gene transfer of antibiotic resistance genes.</title>
        <authorList>
            <person name="Diorio-Toth L."/>
        </authorList>
    </citation>
    <scope>NUCLEOTIDE SEQUENCE</scope>
    <source>
        <strain evidence="2">GD03649</strain>
    </source>
</reference>
<evidence type="ECO:0000313" key="2">
    <source>
        <dbReference type="EMBL" id="MDH2173782.1"/>
    </source>
</evidence>
<dbReference type="EMBL" id="JAOCLH010000041">
    <property type="protein sequence ID" value="MDH2173782.1"/>
    <property type="molecule type" value="Genomic_DNA"/>
</dbReference>
<proteinExistence type="predicted"/>
<evidence type="ECO:0000256" key="1">
    <source>
        <dbReference type="SAM" id="MobiDB-lite"/>
    </source>
</evidence>
<dbReference type="InterPro" id="IPR035225">
    <property type="entry name" value="DUF5338"/>
</dbReference>
<feature type="compositionally biased region" description="Low complexity" evidence="1">
    <location>
        <begin position="118"/>
        <end position="128"/>
    </location>
</feature>
<protein>
    <submittedName>
        <fullName evidence="2">TraK family protein</fullName>
    </submittedName>
</protein>